<evidence type="ECO:0000256" key="4">
    <source>
        <dbReference type="ARBA" id="ARBA00023002"/>
    </source>
</evidence>
<reference evidence="7 8" key="1">
    <citation type="submission" date="2020-03" db="EMBL/GenBank/DDBJ databases">
        <title>Complete genome sequence of Monaibacterium sp. ALG8 with diverse plasmids.</title>
        <authorList>
            <person name="Sun C."/>
        </authorList>
    </citation>
    <scope>NUCLEOTIDE SEQUENCE [LARGE SCALE GENOMIC DNA]</scope>
    <source>
        <strain evidence="7 8">ALG8</strain>
    </source>
</reference>
<organism evidence="7 8">
    <name type="scientific">Pontivivens nitratireducens</name>
    <dbReference type="NCBI Taxonomy" id="2758038"/>
    <lineage>
        <taxon>Bacteria</taxon>
        <taxon>Pseudomonadati</taxon>
        <taxon>Pseudomonadota</taxon>
        <taxon>Alphaproteobacteria</taxon>
        <taxon>Rhodobacterales</taxon>
        <taxon>Paracoccaceae</taxon>
        <taxon>Pontivivens</taxon>
    </lineage>
</organism>
<dbReference type="AlphaFoldDB" id="A0A6G7VLC4"/>
<dbReference type="SUPFAM" id="SSF54373">
    <property type="entry name" value="FAD-linked reductases, C-terminal domain"/>
    <property type="match status" value="1"/>
</dbReference>
<evidence type="ECO:0000256" key="3">
    <source>
        <dbReference type="ARBA" id="ARBA00022827"/>
    </source>
</evidence>
<dbReference type="GO" id="GO:0004497">
    <property type="term" value="F:monooxygenase activity"/>
    <property type="evidence" value="ECO:0007669"/>
    <property type="project" value="UniProtKB-KW"/>
</dbReference>
<evidence type="ECO:0000256" key="2">
    <source>
        <dbReference type="ARBA" id="ARBA00022630"/>
    </source>
</evidence>
<dbReference type="InterPro" id="IPR050493">
    <property type="entry name" value="FAD-dep_Monooxygenase_BioMet"/>
</dbReference>
<comment type="cofactor">
    <cofactor evidence="1">
        <name>FAD</name>
        <dbReference type="ChEBI" id="CHEBI:57692"/>
    </cofactor>
</comment>
<name>A0A6G7VLC4_9RHOB</name>
<evidence type="ECO:0000256" key="1">
    <source>
        <dbReference type="ARBA" id="ARBA00001974"/>
    </source>
</evidence>
<dbReference type="PANTHER" id="PTHR13789">
    <property type="entry name" value="MONOOXYGENASE"/>
    <property type="match status" value="1"/>
</dbReference>
<dbReference type="RefSeq" id="WP_166190370.1">
    <property type="nucleotide sequence ID" value="NZ_CP049811.1"/>
</dbReference>
<evidence type="ECO:0000256" key="5">
    <source>
        <dbReference type="ARBA" id="ARBA00023033"/>
    </source>
</evidence>
<dbReference type="InterPro" id="IPR036188">
    <property type="entry name" value="FAD/NAD-bd_sf"/>
</dbReference>
<dbReference type="PANTHER" id="PTHR13789:SF318">
    <property type="entry name" value="GERANYLGERANYL DIPHOSPHATE REDUCTASE"/>
    <property type="match status" value="1"/>
</dbReference>
<keyword evidence="8" id="KW-1185">Reference proteome</keyword>
<evidence type="ECO:0000313" key="7">
    <source>
        <dbReference type="EMBL" id="QIK40666.1"/>
    </source>
</evidence>
<proteinExistence type="predicted"/>
<dbReference type="Proteomes" id="UP000500791">
    <property type="component" value="Chromosome"/>
</dbReference>
<protein>
    <submittedName>
        <fullName evidence="7">FAD-dependent oxidoreductase</fullName>
    </submittedName>
</protein>
<keyword evidence="3" id="KW-0274">FAD</keyword>
<feature type="domain" description="FAD-binding" evidence="6">
    <location>
        <begin position="2"/>
        <end position="331"/>
    </location>
</feature>
<keyword evidence="2" id="KW-0285">Flavoprotein</keyword>
<accession>A0A6G7VLC4</accession>
<keyword evidence="4" id="KW-0560">Oxidoreductase</keyword>
<dbReference type="EMBL" id="CP049811">
    <property type="protein sequence ID" value="QIK40666.1"/>
    <property type="molecule type" value="Genomic_DNA"/>
</dbReference>
<gene>
    <name evidence="7" type="ORF">G8E03_07720</name>
</gene>
<dbReference type="GO" id="GO:0071949">
    <property type="term" value="F:FAD binding"/>
    <property type="evidence" value="ECO:0007669"/>
    <property type="project" value="InterPro"/>
</dbReference>
<sequence>MQIAIVGAGIAGLATAVACARRGMQVTVFERAPELGEVGAGIQIGANGMAVLTAFGLADAVRRVGVSPSAVQMRSADATPLMRIAMGADAARRWGHVPVNLHRADLIALLADAARAAKVQLVTGVDVGGAQATDGVLHVGGRTERFDLIVGADGVRSGLRAQIAGVSEPRYTGHAAWRALIPHEGTGTVTNLTVGRDRHLVTYPIRGGRMLNVVAVVKRREWTGEGWAQEDDPDNLRAAFANWNDMADAVLAQVRETYLWGLFDHAPLQSWSRGKLVLVGDACHPMLPFLAQGATQGLEDAWVLAETLAAGAPVSAYEAERKPRATRVQRAARAQGRLDHVGFPWRPFVHLGMRGVGAVAPDFAARRFDWLYAHDVTRTAIPN</sequence>
<dbReference type="SUPFAM" id="SSF51905">
    <property type="entry name" value="FAD/NAD(P)-binding domain"/>
    <property type="match status" value="1"/>
</dbReference>
<evidence type="ECO:0000259" key="6">
    <source>
        <dbReference type="Pfam" id="PF01494"/>
    </source>
</evidence>
<keyword evidence="5" id="KW-0503">Monooxygenase</keyword>
<dbReference type="InterPro" id="IPR002938">
    <property type="entry name" value="FAD-bd"/>
</dbReference>
<evidence type="ECO:0000313" key="8">
    <source>
        <dbReference type="Proteomes" id="UP000500791"/>
    </source>
</evidence>
<dbReference type="KEGG" id="mon:G8E03_07720"/>
<dbReference type="Pfam" id="PF01494">
    <property type="entry name" value="FAD_binding_3"/>
    <property type="match status" value="1"/>
</dbReference>
<dbReference type="PRINTS" id="PR00420">
    <property type="entry name" value="RNGMNOXGNASE"/>
</dbReference>
<dbReference type="Gene3D" id="3.50.50.60">
    <property type="entry name" value="FAD/NAD(P)-binding domain"/>
    <property type="match status" value="1"/>
</dbReference>